<name>A0A914VTA4_9BILA</name>
<keyword evidence="3 9" id="KW-0812">Transmembrane</keyword>
<feature type="transmembrane region" description="Helical" evidence="9">
    <location>
        <begin position="281"/>
        <end position="303"/>
    </location>
</feature>
<comment type="subcellular location">
    <subcellularLocation>
        <location evidence="1">Membrane</location>
        <topology evidence="1">Multi-pass membrane protein</topology>
    </subcellularLocation>
</comment>
<feature type="transmembrane region" description="Helical" evidence="9">
    <location>
        <begin position="591"/>
        <end position="610"/>
    </location>
</feature>
<sequence length="814" mass="92535">MILRVLLLWLGLTAAPSSFAADVIDANLNQLYTNATEPNGVLSIYKYQVKQSQVVRVYLHSDNSSSLRPLLAVFREQRAVLSVQLPIRLEKNYFYDTVARTLCPFGNETLPANVGTDESAGAMTVELSCFSPTPVAYSLKAYLLDNFELTLGEQMSLSASPSQPVYLRYRIPKRLDSVVVIVKSNDEICMTVSIQMIGCPVFDLDNNVIFSGMHQTMTKQGAVPIQRSNLDDFYIVFVVKPNDDICSEMMSIQPASGPVHLDTRIKNFTVLIHELPTDSAYLVPMGVAVGAILVIYVLAFVHVSWVSIRDRRRWEEEGRAAVFGIDEETSSLNNPHYSYGATATSRSTISGSTEASDLPSSSGVSTIAGQEPSPDDINQPGPDLEISNEDADYDTLEDAKTDKSVARSKVNLMVSDLSLKPWKLRDKKYHLYTWNLLTIGLFYALPVVQLVLTWQNTVRLSGDMDLCWYNYLCARPLFGIFAFNSIFSNIGYVMLGLLYLGMVKERELRYRRTVGAVHASVKTEFGIPMHNGLLYALGIAIMMEGILSASYHVCPSSSNYQFDTSFMYIIGALGMLKIYQLRHPDINANAHVAFGILALFIFLAMCGVYFNDVPFWAIFSVCYILVMFGVSVEFYFKGQWRLNRHIYYRLRHYWRSTTCISRIIPRFKGRFIFLLIGNLLNLSFVFLGIWVMPKDFPSFLLLPFTGNLFLYLMYYIFMKLLNKERLKMRTVLFLLMAIGCWVIAMWFFINAVSDWSETPAESRVKNHECILFNFYDNHDVWHFMSALSLFMSFSIFLSLDDGLQWVRRDKIVVF</sequence>
<dbReference type="Pfam" id="PF13965">
    <property type="entry name" value="SID-1_RNA_chan"/>
    <property type="match status" value="1"/>
</dbReference>
<feature type="transmembrane region" description="Helical" evidence="9">
    <location>
        <begin position="616"/>
        <end position="636"/>
    </location>
</feature>
<feature type="transmembrane region" description="Helical" evidence="9">
    <location>
        <begin position="431"/>
        <end position="452"/>
    </location>
</feature>
<feature type="transmembrane region" description="Helical" evidence="9">
    <location>
        <begin position="730"/>
        <end position="749"/>
    </location>
</feature>
<feature type="transmembrane region" description="Helical" evidence="9">
    <location>
        <begin position="559"/>
        <end position="579"/>
    </location>
</feature>
<feature type="transmembrane region" description="Helical" evidence="9">
    <location>
        <begin position="698"/>
        <end position="718"/>
    </location>
</feature>
<feature type="compositionally biased region" description="Polar residues" evidence="8">
    <location>
        <begin position="348"/>
        <end position="368"/>
    </location>
</feature>
<feature type="chain" id="PRO_5036733039" evidence="10">
    <location>
        <begin position="21"/>
        <end position="814"/>
    </location>
</feature>
<evidence type="ECO:0000256" key="10">
    <source>
        <dbReference type="SAM" id="SignalP"/>
    </source>
</evidence>
<keyword evidence="6 9" id="KW-0472">Membrane</keyword>
<evidence type="ECO:0000313" key="11">
    <source>
        <dbReference type="Proteomes" id="UP000887566"/>
    </source>
</evidence>
<dbReference type="GO" id="GO:0005764">
    <property type="term" value="C:lysosome"/>
    <property type="evidence" value="ECO:0007669"/>
    <property type="project" value="TreeGrafter"/>
</dbReference>
<evidence type="ECO:0000256" key="8">
    <source>
        <dbReference type="SAM" id="MobiDB-lite"/>
    </source>
</evidence>
<evidence type="ECO:0000313" key="12">
    <source>
        <dbReference type="WBParaSite" id="PSAMB.scaffold2371size23556.g17476.t1"/>
    </source>
</evidence>
<keyword evidence="4 10" id="KW-0732">Signal</keyword>
<organism evidence="11 12">
    <name type="scientific">Plectus sambesii</name>
    <dbReference type="NCBI Taxonomy" id="2011161"/>
    <lineage>
        <taxon>Eukaryota</taxon>
        <taxon>Metazoa</taxon>
        <taxon>Ecdysozoa</taxon>
        <taxon>Nematoda</taxon>
        <taxon>Chromadorea</taxon>
        <taxon>Plectida</taxon>
        <taxon>Plectina</taxon>
        <taxon>Plectoidea</taxon>
        <taxon>Plectidae</taxon>
        <taxon>Plectus</taxon>
    </lineage>
</organism>
<feature type="signal peptide" evidence="10">
    <location>
        <begin position="1"/>
        <end position="20"/>
    </location>
</feature>
<evidence type="ECO:0000256" key="7">
    <source>
        <dbReference type="ARBA" id="ARBA00023180"/>
    </source>
</evidence>
<dbReference type="PANTHER" id="PTHR12185">
    <property type="entry name" value="SID1 TRANSMEMBRANE FAMILY MEMEBER"/>
    <property type="match status" value="1"/>
</dbReference>
<comment type="similarity">
    <text evidence="2">Belongs to the SID1 family.</text>
</comment>
<evidence type="ECO:0000256" key="2">
    <source>
        <dbReference type="ARBA" id="ARBA00006618"/>
    </source>
</evidence>
<feature type="transmembrane region" description="Helical" evidence="9">
    <location>
        <begin position="478"/>
        <end position="502"/>
    </location>
</feature>
<dbReference type="PANTHER" id="PTHR12185:SF14">
    <property type="entry name" value="CHOLESTEROL UPTAKE PROTEIN 1"/>
    <property type="match status" value="1"/>
</dbReference>
<dbReference type="WBParaSite" id="PSAMB.scaffold2371size23556.g17476.t1">
    <property type="protein sequence ID" value="PSAMB.scaffold2371size23556.g17476.t1"/>
    <property type="gene ID" value="PSAMB.scaffold2371size23556.g17476"/>
</dbReference>
<feature type="transmembrane region" description="Helical" evidence="9">
    <location>
        <begin position="780"/>
        <end position="799"/>
    </location>
</feature>
<dbReference type="GO" id="GO:0003725">
    <property type="term" value="F:double-stranded RNA binding"/>
    <property type="evidence" value="ECO:0007669"/>
    <property type="project" value="TreeGrafter"/>
</dbReference>
<evidence type="ECO:0000256" key="9">
    <source>
        <dbReference type="SAM" id="Phobius"/>
    </source>
</evidence>
<evidence type="ECO:0000256" key="3">
    <source>
        <dbReference type="ARBA" id="ARBA00022692"/>
    </source>
</evidence>
<dbReference type="GO" id="GO:0005886">
    <property type="term" value="C:plasma membrane"/>
    <property type="evidence" value="ECO:0007669"/>
    <property type="project" value="TreeGrafter"/>
</dbReference>
<feature type="transmembrane region" description="Helical" evidence="9">
    <location>
        <begin position="671"/>
        <end position="692"/>
    </location>
</feature>
<feature type="region of interest" description="Disordered" evidence="8">
    <location>
        <begin position="348"/>
        <end position="384"/>
    </location>
</feature>
<dbReference type="AlphaFoldDB" id="A0A914VTA4"/>
<keyword evidence="11" id="KW-1185">Reference proteome</keyword>
<evidence type="ECO:0000256" key="6">
    <source>
        <dbReference type="ARBA" id="ARBA00023136"/>
    </source>
</evidence>
<protein>
    <submittedName>
        <fullName evidence="12">SID1 transmembrane family member 1</fullName>
    </submittedName>
</protein>
<dbReference type="Proteomes" id="UP000887566">
    <property type="component" value="Unplaced"/>
</dbReference>
<keyword evidence="7" id="KW-0325">Glycoprotein</keyword>
<dbReference type="GO" id="GO:0051033">
    <property type="term" value="F:RNA transmembrane transporter activity"/>
    <property type="evidence" value="ECO:0007669"/>
    <property type="project" value="TreeGrafter"/>
</dbReference>
<accession>A0A914VTA4</accession>
<feature type="transmembrane region" description="Helical" evidence="9">
    <location>
        <begin position="532"/>
        <end position="553"/>
    </location>
</feature>
<dbReference type="InterPro" id="IPR025958">
    <property type="entry name" value="SID1_TM_fam"/>
</dbReference>
<evidence type="ECO:0000256" key="4">
    <source>
        <dbReference type="ARBA" id="ARBA00022729"/>
    </source>
</evidence>
<evidence type="ECO:0000256" key="1">
    <source>
        <dbReference type="ARBA" id="ARBA00004141"/>
    </source>
</evidence>
<evidence type="ECO:0000256" key="5">
    <source>
        <dbReference type="ARBA" id="ARBA00022989"/>
    </source>
</evidence>
<reference evidence="12" key="1">
    <citation type="submission" date="2022-11" db="UniProtKB">
        <authorList>
            <consortium name="WormBaseParasite"/>
        </authorList>
    </citation>
    <scope>IDENTIFICATION</scope>
</reference>
<proteinExistence type="inferred from homology"/>
<keyword evidence="5 9" id="KW-1133">Transmembrane helix</keyword>